<dbReference type="Proteomes" id="UP000625711">
    <property type="component" value="Unassembled WGS sequence"/>
</dbReference>
<dbReference type="EMBL" id="JAACXV010000049">
    <property type="protein sequence ID" value="KAF7285641.1"/>
    <property type="molecule type" value="Genomic_DNA"/>
</dbReference>
<evidence type="ECO:0000313" key="2">
    <source>
        <dbReference type="EMBL" id="KAF7285641.1"/>
    </source>
</evidence>
<accession>A0A834MJQ9</accession>
<feature type="region of interest" description="Disordered" evidence="1">
    <location>
        <begin position="62"/>
        <end position="126"/>
    </location>
</feature>
<evidence type="ECO:0000313" key="3">
    <source>
        <dbReference type="Proteomes" id="UP000625711"/>
    </source>
</evidence>
<dbReference type="AlphaFoldDB" id="A0A834MJQ9"/>
<name>A0A834MJQ9_RHYFE</name>
<proteinExistence type="predicted"/>
<evidence type="ECO:0000256" key="1">
    <source>
        <dbReference type="SAM" id="MobiDB-lite"/>
    </source>
</evidence>
<keyword evidence="3" id="KW-1185">Reference proteome</keyword>
<sequence>MLILSISIRDDSCYFLKETDRTSFVAQLREARETAVCLQIAAVVSQEMRPVRPEAASAVAPRWRHATAVGGSGPRPAEQRQPGVTVVGSAGRKPFAKSAIPPLLTRQRNGRSAFHSRTPIKSESRG</sequence>
<gene>
    <name evidence="2" type="ORF">GWI33_010294</name>
</gene>
<comment type="caution">
    <text evidence="2">The sequence shown here is derived from an EMBL/GenBank/DDBJ whole genome shotgun (WGS) entry which is preliminary data.</text>
</comment>
<organism evidence="2 3">
    <name type="scientific">Rhynchophorus ferrugineus</name>
    <name type="common">Red palm weevil</name>
    <name type="synonym">Curculio ferrugineus</name>
    <dbReference type="NCBI Taxonomy" id="354439"/>
    <lineage>
        <taxon>Eukaryota</taxon>
        <taxon>Metazoa</taxon>
        <taxon>Ecdysozoa</taxon>
        <taxon>Arthropoda</taxon>
        <taxon>Hexapoda</taxon>
        <taxon>Insecta</taxon>
        <taxon>Pterygota</taxon>
        <taxon>Neoptera</taxon>
        <taxon>Endopterygota</taxon>
        <taxon>Coleoptera</taxon>
        <taxon>Polyphaga</taxon>
        <taxon>Cucujiformia</taxon>
        <taxon>Curculionidae</taxon>
        <taxon>Dryophthorinae</taxon>
        <taxon>Rhynchophorus</taxon>
    </lineage>
</organism>
<protein>
    <submittedName>
        <fullName evidence="2">Uncharacterized protein</fullName>
    </submittedName>
</protein>
<reference evidence="2" key="1">
    <citation type="submission" date="2020-08" db="EMBL/GenBank/DDBJ databases">
        <title>Genome sequencing and assembly of the red palm weevil Rhynchophorus ferrugineus.</title>
        <authorList>
            <person name="Dias G.B."/>
            <person name="Bergman C.M."/>
            <person name="Manee M."/>
        </authorList>
    </citation>
    <scope>NUCLEOTIDE SEQUENCE</scope>
    <source>
        <strain evidence="2">AA-2017</strain>
        <tissue evidence="2">Whole larva</tissue>
    </source>
</reference>